<evidence type="ECO:0000256" key="1">
    <source>
        <dbReference type="SAM" id="MobiDB-lite"/>
    </source>
</evidence>
<feature type="compositionally biased region" description="Basic and acidic residues" evidence="1">
    <location>
        <begin position="57"/>
        <end position="75"/>
    </location>
</feature>
<proteinExistence type="predicted"/>
<dbReference type="Proteomes" id="UP000663860">
    <property type="component" value="Unassembled WGS sequence"/>
</dbReference>
<dbReference type="EMBL" id="CAJNOE010000972">
    <property type="protein sequence ID" value="CAF1367497.1"/>
    <property type="molecule type" value="Genomic_DNA"/>
</dbReference>
<feature type="region of interest" description="Disordered" evidence="1">
    <location>
        <begin position="50"/>
        <end position="100"/>
    </location>
</feature>
<evidence type="ECO:0000313" key="3">
    <source>
        <dbReference type="Proteomes" id="UP000663860"/>
    </source>
</evidence>
<sequence length="100" mass="11562">MIHYQKKNDAQEIDRLLDKCKKLDVKLAELNFVSHDTMFIEIKPIESSEHLNQAESTPHKTKDNQFDEQLTERNKSKSPPDTPSDLNVFTNSSSLTFNQV</sequence>
<feature type="non-terminal residue" evidence="2">
    <location>
        <position position="100"/>
    </location>
</feature>
<accession>A0A815IP34</accession>
<protein>
    <submittedName>
        <fullName evidence="2">Uncharacterized protein</fullName>
    </submittedName>
</protein>
<evidence type="ECO:0000313" key="2">
    <source>
        <dbReference type="EMBL" id="CAF1367497.1"/>
    </source>
</evidence>
<gene>
    <name evidence="2" type="ORF">IZO911_LOCUS37671</name>
</gene>
<feature type="compositionally biased region" description="Polar residues" evidence="1">
    <location>
        <begin position="84"/>
        <end position="100"/>
    </location>
</feature>
<comment type="caution">
    <text evidence="2">The sequence shown here is derived from an EMBL/GenBank/DDBJ whole genome shotgun (WGS) entry which is preliminary data.</text>
</comment>
<reference evidence="2" key="1">
    <citation type="submission" date="2021-02" db="EMBL/GenBank/DDBJ databases">
        <authorList>
            <person name="Nowell W R."/>
        </authorList>
    </citation>
    <scope>NUCLEOTIDE SEQUENCE</scope>
</reference>
<name>A0A815IP34_9BILA</name>
<organism evidence="2 3">
    <name type="scientific">Adineta steineri</name>
    <dbReference type="NCBI Taxonomy" id="433720"/>
    <lineage>
        <taxon>Eukaryota</taxon>
        <taxon>Metazoa</taxon>
        <taxon>Spiralia</taxon>
        <taxon>Gnathifera</taxon>
        <taxon>Rotifera</taxon>
        <taxon>Eurotatoria</taxon>
        <taxon>Bdelloidea</taxon>
        <taxon>Adinetida</taxon>
        <taxon>Adinetidae</taxon>
        <taxon>Adineta</taxon>
    </lineage>
</organism>
<dbReference type="AlphaFoldDB" id="A0A815IP34"/>